<evidence type="ECO:0000313" key="1">
    <source>
        <dbReference type="EMBL" id="KAJ4408847.1"/>
    </source>
</evidence>
<reference evidence="1" key="1">
    <citation type="submission" date="2022-10" db="EMBL/GenBank/DDBJ databases">
        <title>Tapping the CABI collections for fungal endophytes: first genome assemblies for Collariella, Neodidymelliopsis, Ascochyta clinopodiicola, Didymella pomorum, Didymosphaeria variabile, Neocosmospora piperis and Neocucurbitaria cava.</title>
        <authorList>
            <person name="Hill R."/>
        </authorList>
    </citation>
    <scope>NUCLEOTIDE SEQUENCE</scope>
    <source>
        <strain evidence="1">IMI 355091</strain>
    </source>
</reference>
<gene>
    <name evidence="1" type="ORF">N0V91_003103</name>
</gene>
<organism evidence="1 2">
    <name type="scientific">Didymella pomorum</name>
    <dbReference type="NCBI Taxonomy" id="749634"/>
    <lineage>
        <taxon>Eukaryota</taxon>
        <taxon>Fungi</taxon>
        <taxon>Dikarya</taxon>
        <taxon>Ascomycota</taxon>
        <taxon>Pezizomycotina</taxon>
        <taxon>Dothideomycetes</taxon>
        <taxon>Pleosporomycetidae</taxon>
        <taxon>Pleosporales</taxon>
        <taxon>Pleosporineae</taxon>
        <taxon>Didymellaceae</taxon>
        <taxon>Didymella</taxon>
    </lineage>
</organism>
<dbReference type="OrthoDB" id="3521506at2759"/>
<protein>
    <submittedName>
        <fullName evidence="1">Uncharacterized protein</fullName>
    </submittedName>
</protein>
<dbReference type="EMBL" id="JAPEVA010000014">
    <property type="protein sequence ID" value="KAJ4408847.1"/>
    <property type="molecule type" value="Genomic_DNA"/>
</dbReference>
<name>A0A9W8ZJ93_9PLEO</name>
<dbReference type="AlphaFoldDB" id="A0A9W8ZJ93"/>
<accession>A0A9W8ZJ93</accession>
<keyword evidence="2" id="KW-1185">Reference proteome</keyword>
<comment type="caution">
    <text evidence="1">The sequence shown here is derived from an EMBL/GenBank/DDBJ whole genome shotgun (WGS) entry which is preliminary data.</text>
</comment>
<proteinExistence type="predicted"/>
<dbReference type="Proteomes" id="UP001140510">
    <property type="component" value="Unassembled WGS sequence"/>
</dbReference>
<sequence length="109" mass="11977">MVAVMLAIEFIDSIKDEKIEAATGIQGGTIYYSRANFHFDNQGIITVKEGESKMYNLQVQVVAKPKKTSLRVLAYKTIAIVKVPVDNPTLSAAQVKQALKDSLKTYGIT</sequence>
<evidence type="ECO:0000313" key="2">
    <source>
        <dbReference type="Proteomes" id="UP001140510"/>
    </source>
</evidence>